<evidence type="ECO:0000256" key="1">
    <source>
        <dbReference type="ARBA" id="ARBA00004816"/>
    </source>
</evidence>
<comment type="catalytic activity">
    <reaction evidence="8">
        <text>2-deoxy-D-ribose 5-phosphate = D-glyceraldehyde 3-phosphate + acetaldehyde</text>
        <dbReference type="Rhea" id="RHEA:12821"/>
        <dbReference type="ChEBI" id="CHEBI:15343"/>
        <dbReference type="ChEBI" id="CHEBI:59776"/>
        <dbReference type="ChEBI" id="CHEBI:62877"/>
        <dbReference type="EC" id="4.1.2.4"/>
    </reaction>
</comment>
<dbReference type="EC" id="4.1.2.4" evidence="3"/>
<dbReference type="PROSITE" id="PS51455">
    <property type="entry name" value="PIPK"/>
    <property type="match status" value="1"/>
</dbReference>
<dbReference type="GO" id="GO:0016052">
    <property type="term" value="P:carbohydrate catabolic process"/>
    <property type="evidence" value="ECO:0007669"/>
    <property type="project" value="TreeGrafter"/>
</dbReference>
<dbReference type="InterPro" id="IPR002498">
    <property type="entry name" value="PInositol-4-P-4/5-kinase_core"/>
</dbReference>
<dbReference type="WBParaSite" id="jg21819">
    <property type="protein sequence ID" value="jg21819"/>
    <property type="gene ID" value="jg21819"/>
</dbReference>
<dbReference type="SUPFAM" id="SSF51569">
    <property type="entry name" value="Aldolase"/>
    <property type="match status" value="1"/>
</dbReference>
<dbReference type="Gene3D" id="3.20.20.70">
    <property type="entry name" value="Aldolase class I"/>
    <property type="match status" value="1"/>
</dbReference>
<name>A0A915DND1_9BILA</name>
<evidence type="ECO:0000259" key="10">
    <source>
        <dbReference type="PROSITE" id="PS51455"/>
    </source>
</evidence>
<evidence type="ECO:0000256" key="6">
    <source>
        <dbReference type="ARBA" id="ARBA00031814"/>
    </source>
</evidence>
<keyword evidence="5" id="KW-0704">Schiff base</keyword>
<evidence type="ECO:0000256" key="8">
    <source>
        <dbReference type="ARBA" id="ARBA00048791"/>
    </source>
</evidence>
<dbReference type="CDD" id="cd00959">
    <property type="entry name" value="DeoC"/>
    <property type="match status" value="1"/>
</dbReference>
<feature type="domain" description="PIPK" evidence="10">
    <location>
        <begin position="1"/>
        <end position="208"/>
    </location>
</feature>
<dbReference type="GO" id="GO:0052742">
    <property type="term" value="F:phosphatidylinositol kinase activity"/>
    <property type="evidence" value="ECO:0007669"/>
    <property type="project" value="InterPro"/>
</dbReference>
<accession>A0A915DND1</accession>
<keyword evidence="9" id="KW-0067">ATP-binding</keyword>
<dbReference type="Gene3D" id="3.30.800.10">
    <property type="entry name" value="Phosphatidylinositol Phosphate Kinase II Beta"/>
    <property type="match status" value="1"/>
</dbReference>
<dbReference type="Pfam" id="PF01504">
    <property type="entry name" value="PIP5K"/>
    <property type="match status" value="1"/>
</dbReference>
<dbReference type="SMART" id="SM00330">
    <property type="entry name" value="PIPKc"/>
    <property type="match status" value="1"/>
</dbReference>
<dbReference type="InterPro" id="IPR027484">
    <property type="entry name" value="PInositol-4-P-5-kinase_N"/>
</dbReference>
<keyword evidence="9" id="KW-0547">Nucleotide-binding</keyword>
<evidence type="ECO:0000313" key="12">
    <source>
        <dbReference type="WBParaSite" id="jg21819"/>
    </source>
</evidence>
<dbReference type="GO" id="GO:0005524">
    <property type="term" value="F:ATP binding"/>
    <property type="evidence" value="ECO:0007669"/>
    <property type="project" value="UniProtKB-UniRule"/>
</dbReference>
<dbReference type="Pfam" id="PF01791">
    <property type="entry name" value="DeoC"/>
    <property type="match status" value="1"/>
</dbReference>
<dbReference type="InterPro" id="IPR013785">
    <property type="entry name" value="Aldolase_TIM"/>
</dbReference>
<keyword evidence="11" id="KW-1185">Reference proteome</keyword>
<comment type="pathway">
    <text evidence="1">Carbohydrate degradation; 2-deoxy-D-ribose 1-phosphate degradation; D-glyceraldehyde 3-phosphate and acetaldehyde from 2-deoxy-alpha-D-ribose 1-phosphate: step 2/2.</text>
</comment>
<organism evidence="11 12">
    <name type="scientific">Ditylenchus dipsaci</name>
    <dbReference type="NCBI Taxonomy" id="166011"/>
    <lineage>
        <taxon>Eukaryota</taxon>
        <taxon>Metazoa</taxon>
        <taxon>Ecdysozoa</taxon>
        <taxon>Nematoda</taxon>
        <taxon>Chromadorea</taxon>
        <taxon>Rhabditida</taxon>
        <taxon>Tylenchina</taxon>
        <taxon>Tylenchomorpha</taxon>
        <taxon>Sphaerularioidea</taxon>
        <taxon>Anguinidae</taxon>
        <taxon>Anguininae</taxon>
        <taxon>Ditylenchus</taxon>
    </lineage>
</organism>
<keyword evidence="9" id="KW-0808">Transferase</keyword>
<dbReference type="PANTHER" id="PTHR10889">
    <property type="entry name" value="DEOXYRIBOSE-PHOSPHATE ALDOLASE"/>
    <property type="match status" value="1"/>
</dbReference>
<dbReference type="SUPFAM" id="SSF56104">
    <property type="entry name" value="SAICAR synthase-like"/>
    <property type="match status" value="1"/>
</dbReference>
<evidence type="ECO:0000256" key="7">
    <source>
        <dbReference type="ARBA" id="ARBA00032755"/>
    </source>
</evidence>
<dbReference type="AlphaFoldDB" id="A0A915DND1"/>
<dbReference type="GO" id="GO:0046488">
    <property type="term" value="P:phosphatidylinositol metabolic process"/>
    <property type="evidence" value="ECO:0007669"/>
    <property type="project" value="UniProtKB-UniRule"/>
</dbReference>
<reference evidence="12" key="1">
    <citation type="submission" date="2022-11" db="UniProtKB">
        <authorList>
            <consortium name="WormBaseParasite"/>
        </authorList>
    </citation>
    <scope>IDENTIFICATION</scope>
</reference>
<comment type="similarity">
    <text evidence="2">Belongs to the DeoC/FbaB aldolase family. DeoC type 2 subfamily.</text>
</comment>
<dbReference type="InterPro" id="IPR011343">
    <property type="entry name" value="DeoC"/>
</dbReference>
<evidence type="ECO:0000256" key="2">
    <source>
        <dbReference type="ARBA" id="ARBA00009473"/>
    </source>
</evidence>
<dbReference type="GO" id="GO:0004139">
    <property type="term" value="F:deoxyribose-phosphate aldolase activity"/>
    <property type="evidence" value="ECO:0007669"/>
    <property type="project" value="UniProtKB-EC"/>
</dbReference>
<evidence type="ECO:0000256" key="5">
    <source>
        <dbReference type="ARBA" id="ARBA00023270"/>
    </source>
</evidence>
<dbReference type="SMART" id="SM01133">
    <property type="entry name" value="DeoC"/>
    <property type="match status" value="1"/>
</dbReference>
<dbReference type="GO" id="GO:0005737">
    <property type="term" value="C:cytoplasm"/>
    <property type="evidence" value="ECO:0007669"/>
    <property type="project" value="InterPro"/>
</dbReference>
<dbReference type="InterPro" id="IPR002915">
    <property type="entry name" value="DeoC/FbaB/LacD_aldolase"/>
</dbReference>
<evidence type="ECO:0000313" key="11">
    <source>
        <dbReference type="Proteomes" id="UP000887574"/>
    </source>
</evidence>
<dbReference type="Proteomes" id="UP000887574">
    <property type="component" value="Unplaced"/>
</dbReference>
<evidence type="ECO:0000256" key="4">
    <source>
        <dbReference type="ARBA" id="ARBA00023239"/>
    </source>
</evidence>
<dbReference type="GO" id="GO:0009264">
    <property type="term" value="P:deoxyribonucleotide catabolic process"/>
    <property type="evidence" value="ECO:0007669"/>
    <property type="project" value="InterPro"/>
</dbReference>
<keyword evidence="4" id="KW-0456">Lyase</keyword>
<evidence type="ECO:0000256" key="3">
    <source>
        <dbReference type="ARBA" id="ARBA00012515"/>
    </source>
</evidence>
<sequence length="496" mass="55992">MKEIGANAGKSGAKFYLTHNEEFIVKTVSVGESEQLNKIATKYRKHMKEGSFLTVFVGSFRYYEKKPKELDIRLVVMKNLAAHLVQPYRKYDLKGIKIRKHNTGSQESSEGDPNVTFTEGNFMTARNFISLNYPMLNCRSSPAEVPEELQTNIQVRFAIIDILVYYNLWKVWEHKFKSVVALSTGKDPSQLKMPSELSYLDRRTEQYFKTGLEDSIEDAVLKAQSDARELLKKAFSKDLSEQETSKMDILQIVTHIDLTTLSGDDNREKVEKLVNKAVLVDVSKTWLKCASVCVYPARVLEVANHLNKVCHVLPIASVAGGFPSGQYHLLSRLLEIELAVKDGATEIDVVINRAAALEENWEVIYQEIKMMKARCGPSVLLKVILAVGELQTNERIYKASWIAIFGGADFIKTSTGKETTNATYESAFIMCSVIKMNYEIFGKKVGFKPAGGIKTVEDAMVYRFIVQNVLGMEWINPQFFRIGASSLLEDILKKTK</sequence>
<dbReference type="PANTHER" id="PTHR10889:SF3">
    <property type="entry name" value="DEOXYRIBOSE-PHOSPHATE ALDOLASE"/>
    <property type="match status" value="1"/>
</dbReference>
<dbReference type="NCBIfam" id="TIGR00126">
    <property type="entry name" value="deoC"/>
    <property type="match status" value="1"/>
</dbReference>
<protein>
    <recommendedName>
        <fullName evidence="3">deoxyribose-phosphate aldolase</fullName>
        <ecNumber evidence="3">4.1.2.4</ecNumber>
    </recommendedName>
    <alternativeName>
        <fullName evidence="7">2-deoxy-D-ribose 5-phosphate aldolase</fullName>
    </alternativeName>
    <alternativeName>
        <fullName evidence="6">Phosphodeoxyriboaldolase</fullName>
    </alternativeName>
</protein>
<keyword evidence="9" id="KW-0418">Kinase</keyword>
<evidence type="ECO:0000256" key="9">
    <source>
        <dbReference type="PROSITE-ProRule" id="PRU00781"/>
    </source>
</evidence>
<proteinExistence type="inferred from homology"/>